<dbReference type="EMBL" id="JBBAXC010000004">
    <property type="protein sequence ID" value="MEI5906788.1"/>
    <property type="molecule type" value="Genomic_DNA"/>
</dbReference>
<dbReference type="PROSITE" id="PS51257">
    <property type="entry name" value="PROKAR_LIPOPROTEIN"/>
    <property type="match status" value="1"/>
</dbReference>
<proteinExistence type="predicted"/>
<keyword evidence="4" id="KW-1185">Reference proteome</keyword>
<evidence type="ECO:0000259" key="2">
    <source>
        <dbReference type="Pfam" id="PF16107"/>
    </source>
</evidence>
<name>A0ABU8HBU7_9BACI</name>
<protein>
    <submittedName>
        <fullName evidence="3">DUF4825 domain-containing protein</fullName>
    </submittedName>
</protein>
<dbReference type="Proteomes" id="UP001312865">
    <property type="component" value="Unassembled WGS sequence"/>
</dbReference>
<dbReference type="Pfam" id="PF16107">
    <property type="entry name" value="DUF4825"/>
    <property type="match status" value="1"/>
</dbReference>
<feature type="signal peptide" evidence="1">
    <location>
        <begin position="1"/>
        <end position="22"/>
    </location>
</feature>
<evidence type="ECO:0000256" key="1">
    <source>
        <dbReference type="SAM" id="SignalP"/>
    </source>
</evidence>
<organism evidence="3 4">
    <name type="scientific">Bacillus spongiae</name>
    <dbReference type="NCBI Taxonomy" id="2683610"/>
    <lineage>
        <taxon>Bacteria</taxon>
        <taxon>Bacillati</taxon>
        <taxon>Bacillota</taxon>
        <taxon>Bacilli</taxon>
        <taxon>Bacillales</taxon>
        <taxon>Bacillaceae</taxon>
        <taxon>Bacillus</taxon>
    </lineage>
</organism>
<evidence type="ECO:0000313" key="3">
    <source>
        <dbReference type="EMBL" id="MEI5906788.1"/>
    </source>
</evidence>
<comment type="caution">
    <text evidence="3">The sequence shown here is derived from an EMBL/GenBank/DDBJ whole genome shotgun (WGS) entry which is preliminary data.</text>
</comment>
<gene>
    <name evidence="3" type="ORF">WAK64_06915</name>
</gene>
<reference evidence="3 4" key="1">
    <citation type="journal article" date="2018" name="J. Microbiol.">
        <title>Bacillus spongiae sp. nov., isolated from sponge of Jeju Island.</title>
        <authorList>
            <person name="Lee G.E."/>
            <person name="Im W.T."/>
            <person name="Park J.S."/>
        </authorList>
    </citation>
    <scope>NUCLEOTIDE SEQUENCE [LARGE SCALE GENOMIC DNA]</scope>
    <source>
        <strain evidence="3 4">135PIL107-10</strain>
    </source>
</reference>
<sequence length="162" mass="19147">MKHIARMLTYLFSLIIVLSGCSQPMNNSNIELFDYKESYIGDNSAVGAIIAKLPAGKSLYNYSLETDEKPFGLAIQYKDSSLNEVDMNETIMYNATFLYALIQNVDRIQFDFQHRVYVVYREDLQKWYSKDLREFETEQKLKEFISEYIRNTEKVEEFFVTY</sequence>
<keyword evidence="1" id="KW-0732">Signal</keyword>
<evidence type="ECO:0000313" key="4">
    <source>
        <dbReference type="Proteomes" id="UP001312865"/>
    </source>
</evidence>
<accession>A0ABU8HBU7</accession>
<feature type="chain" id="PRO_5045530773" evidence="1">
    <location>
        <begin position="23"/>
        <end position="162"/>
    </location>
</feature>
<dbReference type="RefSeq" id="WP_336586217.1">
    <property type="nucleotide sequence ID" value="NZ_JBBAXC010000004.1"/>
</dbReference>
<dbReference type="InterPro" id="IPR032250">
    <property type="entry name" value="DUF4825"/>
</dbReference>
<feature type="domain" description="DUF4825" evidence="2">
    <location>
        <begin position="32"/>
        <end position="114"/>
    </location>
</feature>